<reference evidence="1" key="1">
    <citation type="journal article" date="2014" name="Int. J. Syst. Evol. Microbiol.">
        <title>Complete genome sequence of Corynebacterium casei LMG S-19264T (=DSM 44701T), isolated from a smear-ripened cheese.</title>
        <authorList>
            <consortium name="US DOE Joint Genome Institute (JGI-PGF)"/>
            <person name="Walter F."/>
            <person name="Albersmeier A."/>
            <person name="Kalinowski J."/>
            <person name="Ruckert C."/>
        </authorList>
    </citation>
    <scope>NUCLEOTIDE SEQUENCE</scope>
    <source>
        <strain evidence="1">JCM 30078</strain>
    </source>
</reference>
<dbReference type="EMBL" id="BMPO01000005">
    <property type="protein sequence ID" value="GGJ98746.1"/>
    <property type="molecule type" value="Genomic_DNA"/>
</dbReference>
<dbReference type="AlphaFoldDB" id="A0A917PY06"/>
<evidence type="ECO:0000313" key="1">
    <source>
        <dbReference type="EMBL" id="GGJ98746.1"/>
    </source>
</evidence>
<sequence length="181" mass="20598">MRIVCLGWGSLIWKPGQLPLASEWFDDGPMLPIEFARESDGGELATVLCDDTPEVPVLWAYLDTRNLEDAREYLRIREAIPDFQPECVGSIPSQRALSAHAPTITDWARNRTVDAVIWTNLPPRSQGKNHRKPNESEVIEYLTGLPLSKKEHAEHYIRSTPKGIATPYRRLVEEELGWCHL</sequence>
<evidence type="ECO:0000313" key="2">
    <source>
        <dbReference type="Proteomes" id="UP000635983"/>
    </source>
</evidence>
<organism evidence="1 2">
    <name type="scientific">Pseudomonas matsuisoli</name>
    <dbReference type="NCBI Taxonomy" id="1515666"/>
    <lineage>
        <taxon>Bacteria</taxon>
        <taxon>Pseudomonadati</taxon>
        <taxon>Pseudomonadota</taxon>
        <taxon>Gammaproteobacteria</taxon>
        <taxon>Pseudomonadales</taxon>
        <taxon>Pseudomonadaceae</taxon>
        <taxon>Pseudomonas</taxon>
    </lineage>
</organism>
<reference evidence="1" key="2">
    <citation type="submission" date="2020-09" db="EMBL/GenBank/DDBJ databases">
        <authorList>
            <person name="Sun Q."/>
            <person name="Ohkuma M."/>
        </authorList>
    </citation>
    <scope>NUCLEOTIDE SEQUENCE</scope>
    <source>
        <strain evidence="1">JCM 30078</strain>
    </source>
</reference>
<gene>
    <name evidence="1" type="ORF">GCM10009304_25800</name>
</gene>
<accession>A0A917PY06</accession>
<dbReference type="Proteomes" id="UP000635983">
    <property type="component" value="Unassembled WGS sequence"/>
</dbReference>
<comment type="caution">
    <text evidence="1">The sequence shown here is derived from an EMBL/GenBank/DDBJ whole genome shotgun (WGS) entry which is preliminary data.</text>
</comment>
<protein>
    <submittedName>
        <fullName evidence="1">Uncharacterized protein</fullName>
    </submittedName>
</protein>
<name>A0A917PY06_9PSED</name>
<proteinExistence type="predicted"/>
<keyword evidence="2" id="KW-1185">Reference proteome</keyword>